<evidence type="ECO:0000313" key="7">
    <source>
        <dbReference type="EMBL" id="OIW12787.1"/>
    </source>
</evidence>
<feature type="compositionally biased region" description="Basic residues" evidence="4">
    <location>
        <begin position="35"/>
        <end position="46"/>
    </location>
</feature>
<sequence>MVLSNKKLKNKLRTESTILQNSLQTLSDSATKKTTLSKREKHRKLRSLNPVETSGNDESSKKENGSEDLTIKKKKINKKRKRKVTEENGDVADGDIIDSRNSSNSTKKKKKNKKVKSNEEKAVEATELTSKENGDVANEVSNNADKSKNKTKKKKKKKNNKKKTKQNGEEVAEKTEPATELTTAITTTVTTAATSQESVEVPTKVYVGGIPYYSTEDDIRSYFESCGTITEVDCMYFPETGKFRGIAIISFKTEAAVKRALAFDGADMGGLFLKVQPYKSTRASKVPDFAPQILEGYNRIYVGNLSWDITEEELKKFFSNCNITSVRFGMDKETGEFRGYAHVDFSDSESLKTSLTLDQNILFGRPVKISCAVPLKKKSGTNTSSVTTSNLKSGTNTSSVATSNPKSVTNTSAVATNNPKSVTNTGSVATSNPKSVTNTSSVATSYPESGINISSVATSNPTSLGLDAEKSTTVASGKLRRRKCYECGEKGHLLSECPKNKMVTPTAT</sequence>
<feature type="region of interest" description="Disordered" evidence="4">
    <location>
        <begin position="25"/>
        <end position="179"/>
    </location>
</feature>
<evidence type="ECO:0000259" key="6">
    <source>
        <dbReference type="PROSITE" id="PS50158"/>
    </source>
</evidence>
<dbReference type="PROSITE" id="PS50158">
    <property type="entry name" value="ZF_CCHC"/>
    <property type="match status" value="1"/>
</dbReference>
<dbReference type="Proteomes" id="UP000188354">
    <property type="component" value="Chromosome LG04"/>
</dbReference>
<evidence type="ECO:0000313" key="8">
    <source>
        <dbReference type="Proteomes" id="UP000188354"/>
    </source>
</evidence>
<reference evidence="7 8" key="1">
    <citation type="journal article" date="2017" name="Plant Biotechnol. J.">
        <title>A comprehensive draft genome sequence for lupin (Lupinus angustifolius), an emerging health food: insights into plant-microbe interactions and legume evolution.</title>
        <authorList>
            <person name="Hane J.K."/>
            <person name="Ming Y."/>
            <person name="Kamphuis L.G."/>
            <person name="Nelson M.N."/>
            <person name="Garg G."/>
            <person name="Atkins C.A."/>
            <person name="Bayer P.E."/>
            <person name="Bravo A."/>
            <person name="Bringans S."/>
            <person name="Cannon S."/>
            <person name="Edwards D."/>
            <person name="Foley R."/>
            <person name="Gao L.L."/>
            <person name="Harrison M.J."/>
            <person name="Huang W."/>
            <person name="Hurgobin B."/>
            <person name="Li S."/>
            <person name="Liu C.W."/>
            <person name="McGrath A."/>
            <person name="Morahan G."/>
            <person name="Murray J."/>
            <person name="Weller J."/>
            <person name="Jian J."/>
            <person name="Singh K.B."/>
        </authorList>
    </citation>
    <scope>NUCLEOTIDE SEQUENCE [LARGE SCALE GENOMIC DNA]</scope>
    <source>
        <strain evidence="8">cv. Tanjil</strain>
        <tissue evidence="7">Whole plant</tissue>
    </source>
</reference>
<dbReference type="GO" id="GO:0003723">
    <property type="term" value="F:RNA binding"/>
    <property type="evidence" value="ECO:0007669"/>
    <property type="project" value="UniProtKB-UniRule"/>
</dbReference>
<dbReference type="EMBL" id="CM007364">
    <property type="protein sequence ID" value="OIW12787.1"/>
    <property type="molecule type" value="Genomic_DNA"/>
</dbReference>
<dbReference type="InterPro" id="IPR000504">
    <property type="entry name" value="RRM_dom"/>
</dbReference>
<dbReference type="SUPFAM" id="SSF54928">
    <property type="entry name" value="RNA-binding domain, RBD"/>
    <property type="match status" value="2"/>
</dbReference>
<dbReference type="KEGG" id="lang:109346503"/>
<evidence type="ECO:0008006" key="9">
    <source>
        <dbReference type="Google" id="ProtNLM"/>
    </source>
</evidence>
<feature type="compositionally biased region" description="Low complexity" evidence="4">
    <location>
        <begin position="380"/>
        <end position="393"/>
    </location>
</feature>
<protein>
    <recommendedName>
        <fullName evidence="9">Protein gar2</fullName>
    </recommendedName>
</protein>
<accession>A0A4P1RKF0</accession>
<feature type="compositionally biased region" description="Basic and acidic residues" evidence="4">
    <location>
        <begin position="58"/>
        <end position="71"/>
    </location>
</feature>
<proteinExistence type="predicted"/>
<dbReference type="PANTHER" id="PTHR23236">
    <property type="entry name" value="EUKARYOTIC TRANSLATION INITIATION FACTOR 4B/4H"/>
    <property type="match status" value="1"/>
</dbReference>
<evidence type="ECO:0000256" key="3">
    <source>
        <dbReference type="PROSITE-ProRule" id="PRU00176"/>
    </source>
</evidence>
<feature type="compositionally biased region" description="Polar residues" evidence="4">
    <location>
        <begin position="394"/>
        <end position="444"/>
    </location>
</feature>
<keyword evidence="2" id="KW-0863">Zinc-finger</keyword>
<dbReference type="STRING" id="3871.A0A4P1RKF0"/>
<evidence type="ECO:0000256" key="2">
    <source>
        <dbReference type="PROSITE-ProRule" id="PRU00047"/>
    </source>
</evidence>
<keyword evidence="1 3" id="KW-0694">RNA-binding</keyword>
<dbReference type="CDD" id="cd12271">
    <property type="entry name" value="RRM1_PHIP1"/>
    <property type="match status" value="1"/>
</dbReference>
<feature type="compositionally biased region" description="Basic residues" evidence="4">
    <location>
        <begin position="72"/>
        <end position="83"/>
    </location>
</feature>
<dbReference type="InterPro" id="IPR034361">
    <property type="entry name" value="PHIP1_RRM1"/>
</dbReference>
<dbReference type="Gene3D" id="4.10.60.10">
    <property type="entry name" value="Zinc finger, CCHC-type"/>
    <property type="match status" value="1"/>
</dbReference>
<feature type="compositionally biased region" description="Basic residues" evidence="4">
    <location>
        <begin position="106"/>
        <end position="115"/>
    </location>
</feature>
<keyword evidence="2" id="KW-0479">Metal-binding</keyword>
<dbReference type="Gene3D" id="3.30.70.330">
    <property type="match status" value="2"/>
</dbReference>
<dbReference type="PANTHER" id="PTHR23236:SF24">
    <property type="entry name" value="PHRAGMOPLASTIN INTERACTING PROTEIN 1"/>
    <property type="match status" value="1"/>
</dbReference>
<feature type="domain" description="RRM" evidence="5">
    <location>
        <begin position="203"/>
        <end position="280"/>
    </location>
</feature>
<feature type="compositionally biased region" description="Basic residues" evidence="4">
    <location>
        <begin position="149"/>
        <end position="165"/>
    </location>
</feature>
<dbReference type="GO" id="GO:0008270">
    <property type="term" value="F:zinc ion binding"/>
    <property type="evidence" value="ECO:0007669"/>
    <property type="project" value="UniProtKB-KW"/>
</dbReference>
<dbReference type="SMART" id="SM00360">
    <property type="entry name" value="RRM"/>
    <property type="match status" value="2"/>
</dbReference>
<dbReference type="PROSITE" id="PS50102">
    <property type="entry name" value="RRM"/>
    <property type="match status" value="2"/>
</dbReference>
<dbReference type="InterPro" id="IPR012677">
    <property type="entry name" value="Nucleotide-bd_a/b_plait_sf"/>
</dbReference>
<name>A0A4P1RKF0_LUPAN</name>
<dbReference type="Pfam" id="PF00076">
    <property type="entry name" value="RRM_1"/>
    <property type="match status" value="2"/>
</dbReference>
<evidence type="ECO:0000256" key="4">
    <source>
        <dbReference type="SAM" id="MobiDB-lite"/>
    </source>
</evidence>
<dbReference type="InterPro" id="IPR035979">
    <property type="entry name" value="RBD_domain_sf"/>
</dbReference>
<dbReference type="OrthoDB" id="439808at2759"/>
<evidence type="ECO:0000259" key="5">
    <source>
        <dbReference type="PROSITE" id="PS50102"/>
    </source>
</evidence>
<dbReference type="SMART" id="SM00343">
    <property type="entry name" value="ZnF_C2HC"/>
    <property type="match status" value="1"/>
</dbReference>
<organism evidence="7 8">
    <name type="scientific">Lupinus angustifolius</name>
    <name type="common">Narrow-leaved blue lupine</name>
    <dbReference type="NCBI Taxonomy" id="3871"/>
    <lineage>
        <taxon>Eukaryota</taxon>
        <taxon>Viridiplantae</taxon>
        <taxon>Streptophyta</taxon>
        <taxon>Embryophyta</taxon>
        <taxon>Tracheophyta</taxon>
        <taxon>Spermatophyta</taxon>
        <taxon>Magnoliopsida</taxon>
        <taxon>eudicotyledons</taxon>
        <taxon>Gunneridae</taxon>
        <taxon>Pentapetalae</taxon>
        <taxon>rosids</taxon>
        <taxon>fabids</taxon>
        <taxon>Fabales</taxon>
        <taxon>Fabaceae</taxon>
        <taxon>Papilionoideae</taxon>
        <taxon>50 kb inversion clade</taxon>
        <taxon>genistoids sensu lato</taxon>
        <taxon>core genistoids</taxon>
        <taxon>Genisteae</taxon>
        <taxon>Lupinus</taxon>
    </lineage>
</organism>
<feature type="region of interest" description="Disordered" evidence="4">
    <location>
        <begin position="378"/>
        <end position="444"/>
    </location>
</feature>
<gene>
    <name evidence="7" type="ORF">TanjilG_24720</name>
</gene>
<keyword evidence="8" id="KW-1185">Reference proteome</keyword>
<dbReference type="Gramene" id="OIW12787">
    <property type="protein sequence ID" value="OIW12787"/>
    <property type="gene ID" value="TanjilG_24720"/>
</dbReference>
<dbReference type="Pfam" id="PF00098">
    <property type="entry name" value="zf-CCHC"/>
    <property type="match status" value="1"/>
</dbReference>
<evidence type="ECO:0000256" key="1">
    <source>
        <dbReference type="ARBA" id="ARBA00022884"/>
    </source>
</evidence>
<feature type="compositionally biased region" description="Acidic residues" evidence="4">
    <location>
        <begin position="87"/>
        <end position="96"/>
    </location>
</feature>
<dbReference type="AlphaFoldDB" id="A0A4P1RKF0"/>
<feature type="compositionally biased region" description="Basic and acidic residues" evidence="4">
    <location>
        <begin position="166"/>
        <end position="177"/>
    </location>
</feature>
<feature type="domain" description="CCHC-type" evidence="6">
    <location>
        <begin position="482"/>
        <end position="499"/>
    </location>
</feature>
<dbReference type="InterPro" id="IPR036875">
    <property type="entry name" value="Znf_CCHC_sf"/>
</dbReference>
<feature type="domain" description="RRM" evidence="5">
    <location>
        <begin position="298"/>
        <end position="374"/>
    </location>
</feature>
<dbReference type="SUPFAM" id="SSF57756">
    <property type="entry name" value="Retrovirus zinc finger-like domains"/>
    <property type="match status" value="1"/>
</dbReference>
<dbReference type="InterPro" id="IPR001878">
    <property type="entry name" value="Znf_CCHC"/>
</dbReference>
<keyword evidence="2" id="KW-0862">Zinc</keyword>
<feature type="compositionally biased region" description="Polar residues" evidence="4">
    <location>
        <begin position="25"/>
        <end position="34"/>
    </location>
</feature>
<feature type="compositionally biased region" description="Basic and acidic residues" evidence="4">
    <location>
        <begin position="116"/>
        <end position="134"/>
    </location>
</feature>